<accession>A0A392SSD3</accession>
<keyword evidence="1" id="KW-0472">Membrane</keyword>
<evidence type="ECO:0000313" key="3">
    <source>
        <dbReference type="Proteomes" id="UP000265520"/>
    </source>
</evidence>
<reference evidence="2 3" key="1">
    <citation type="journal article" date="2018" name="Front. Plant Sci.">
        <title>Red Clover (Trifolium pratense) and Zigzag Clover (T. medium) - A Picture of Genomic Similarities and Differences.</title>
        <authorList>
            <person name="Dluhosova J."/>
            <person name="Istvanek J."/>
            <person name="Nedelnik J."/>
            <person name="Repkova J."/>
        </authorList>
    </citation>
    <scope>NUCLEOTIDE SEQUENCE [LARGE SCALE GENOMIC DNA]</scope>
    <source>
        <strain evidence="3">cv. 10/8</strain>
        <tissue evidence="2">Leaf</tissue>
    </source>
</reference>
<keyword evidence="1" id="KW-0812">Transmembrane</keyword>
<keyword evidence="3" id="KW-1185">Reference proteome</keyword>
<protein>
    <submittedName>
        <fullName evidence="2">Uncharacterized protein</fullName>
    </submittedName>
</protein>
<evidence type="ECO:0000313" key="2">
    <source>
        <dbReference type="EMBL" id="MCI51771.1"/>
    </source>
</evidence>
<proteinExistence type="predicted"/>
<feature type="non-terminal residue" evidence="2">
    <location>
        <position position="1"/>
    </location>
</feature>
<sequence length="96" mass="10939">LNRHKFFSFCLWRGAQMHAAQRAVLAVKGNFLLVFARRAARAGATRSVLLLRQIFLLGLARRAAEAGAARSVALYFLFFFWLLRGARRWSARRACV</sequence>
<dbReference type="AlphaFoldDB" id="A0A392SSD3"/>
<comment type="caution">
    <text evidence="2">The sequence shown here is derived from an EMBL/GenBank/DDBJ whole genome shotgun (WGS) entry which is preliminary data.</text>
</comment>
<dbReference type="EMBL" id="LXQA010437027">
    <property type="protein sequence ID" value="MCI51771.1"/>
    <property type="molecule type" value="Genomic_DNA"/>
</dbReference>
<feature type="transmembrane region" description="Helical" evidence="1">
    <location>
        <begin position="66"/>
        <end position="83"/>
    </location>
</feature>
<evidence type="ECO:0000256" key="1">
    <source>
        <dbReference type="SAM" id="Phobius"/>
    </source>
</evidence>
<organism evidence="2 3">
    <name type="scientific">Trifolium medium</name>
    <dbReference type="NCBI Taxonomy" id="97028"/>
    <lineage>
        <taxon>Eukaryota</taxon>
        <taxon>Viridiplantae</taxon>
        <taxon>Streptophyta</taxon>
        <taxon>Embryophyta</taxon>
        <taxon>Tracheophyta</taxon>
        <taxon>Spermatophyta</taxon>
        <taxon>Magnoliopsida</taxon>
        <taxon>eudicotyledons</taxon>
        <taxon>Gunneridae</taxon>
        <taxon>Pentapetalae</taxon>
        <taxon>rosids</taxon>
        <taxon>fabids</taxon>
        <taxon>Fabales</taxon>
        <taxon>Fabaceae</taxon>
        <taxon>Papilionoideae</taxon>
        <taxon>50 kb inversion clade</taxon>
        <taxon>NPAAA clade</taxon>
        <taxon>Hologalegina</taxon>
        <taxon>IRL clade</taxon>
        <taxon>Trifolieae</taxon>
        <taxon>Trifolium</taxon>
    </lineage>
</organism>
<name>A0A392SSD3_9FABA</name>
<dbReference type="Proteomes" id="UP000265520">
    <property type="component" value="Unassembled WGS sequence"/>
</dbReference>
<keyword evidence="1" id="KW-1133">Transmembrane helix</keyword>